<name>A0A1V4HVH7_NITVU</name>
<dbReference type="Proteomes" id="UP000189940">
    <property type="component" value="Unassembled WGS sequence"/>
</dbReference>
<organism evidence="1 2">
    <name type="scientific">Nitrobacter vulgaris</name>
    <dbReference type="NCBI Taxonomy" id="29421"/>
    <lineage>
        <taxon>Bacteria</taxon>
        <taxon>Pseudomonadati</taxon>
        <taxon>Pseudomonadota</taxon>
        <taxon>Alphaproteobacteria</taxon>
        <taxon>Hyphomicrobiales</taxon>
        <taxon>Nitrobacteraceae</taxon>
        <taxon>Nitrobacter</taxon>
    </lineage>
</organism>
<reference evidence="1 2" key="1">
    <citation type="submission" date="2017-02" db="EMBL/GenBank/DDBJ databases">
        <title>Genome sequence of the nitrite-oxidizing bacterium Nitrobacter vulgaris strain Ab1.</title>
        <authorList>
            <person name="Mellbye B.L."/>
            <person name="Davis E.W."/>
            <person name="Spieck E."/>
            <person name="Chang J.H."/>
            <person name="Bottomley P.J."/>
            <person name="Sayavedra-Soto L.A."/>
        </authorList>
    </citation>
    <scope>NUCLEOTIDE SEQUENCE [LARGE SCALE GENOMIC DNA]</scope>
    <source>
        <strain evidence="1 2">Ab1</strain>
    </source>
</reference>
<dbReference type="EMBL" id="MWPQ01000054">
    <property type="protein sequence ID" value="OPH81889.1"/>
    <property type="molecule type" value="Genomic_DNA"/>
</dbReference>
<keyword evidence="2" id="KW-1185">Reference proteome</keyword>
<dbReference type="AlphaFoldDB" id="A0A1V4HVH7"/>
<protein>
    <submittedName>
        <fullName evidence="1">Uncharacterized protein</fullName>
    </submittedName>
</protein>
<accession>A0A1V4HVH7</accession>
<proteinExistence type="predicted"/>
<sequence length="83" mass="9265">MRPEGSQLHIPTPLPQQPQPVISIVAVEQLLRAYGCAANVCSDEHGQVIATAANPRMQPEVDRRLQEVLRMKVNTENPQKGRR</sequence>
<comment type="caution">
    <text evidence="1">The sequence shown here is derived from an EMBL/GenBank/DDBJ whole genome shotgun (WGS) entry which is preliminary data.</text>
</comment>
<evidence type="ECO:0000313" key="2">
    <source>
        <dbReference type="Proteomes" id="UP000189940"/>
    </source>
</evidence>
<dbReference type="STRING" id="29421.B2M20_15610"/>
<gene>
    <name evidence="1" type="ORF">B2M20_15610</name>
</gene>
<evidence type="ECO:0000313" key="1">
    <source>
        <dbReference type="EMBL" id="OPH81889.1"/>
    </source>
</evidence>